<dbReference type="Gene3D" id="3.40.1360.10">
    <property type="match status" value="1"/>
</dbReference>
<dbReference type="Pfam" id="PF02132">
    <property type="entry name" value="RecR_ZnF"/>
    <property type="match status" value="1"/>
</dbReference>
<dbReference type="EMBL" id="QLYR01000001">
    <property type="protein sequence ID" value="RAQ30573.1"/>
    <property type="molecule type" value="Genomic_DNA"/>
</dbReference>
<dbReference type="Pfam" id="PF13662">
    <property type="entry name" value="Toprim_4"/>
    <property type="match status" value="1"/>
</dbReference>
<organism evidence="9 10">
    <name type="scientific">Hydrogeniiclostridium mannosilyticum</name>
    <dbReference type="NCBI Taxonomy" id="2764322"/>
    <lineage>
        <taxon>Bacteria</taxon>
        <taxon>Bacillati</taxon>
        <taxon>Bacillota</taxon>
        <taxon>Clostridia</taxon>
        <taxon>Eubacteriales</taxon>
        <taxon>Acutalibacteraceae</taxon>
        <taxon>Hydrogeniiclostridium</taxon>
    </lineage>
</organism>
<gene>
    <name evidence="7" type="primary">recR</name>
    <name evidence="9" type="ORF">DPQ25_03500</name>
</gene>
<dbReference type="Gene3D" id="6.10.250.240">
    <property type="match status" value="1"/>
</dbReference>
<dbReference type="GO" id="GO:0006281">
    <property type="term" value="P:DNA repair"/>
    <property type="evidence" value="ECO:0007669"/>
    <property type="project" value="UniProtKB-UniRule"/>
</dbReference>
<dbReference type="PROSITE" id="PS50880">
    <property type="entry name" value="TOPRIM"/>
    <property type="match status" value="1"/>
</dbReference>
<dbReference type="GO" id="GO:0003677">
    <property type="term" value="F:DNA binding"/>
    <property type="evidence" value="ECO:0007669"/>
    <property type="project" value="UniProtKB-UniRule"/>
</dbReference>
<evidence type="ECO:0000256" key="6">
    <source>
        <dbReference type="ARBA" id="ARBA00023204"/>
    </source>
</evidence>
<dbReference type="PROSITE" id="PS01300">
    <property type="entry name" value="RECR"/>
    <property type="match status" value="1"/>
</dbReference>
<dbReference type="PANTHER" id="PTHR30446">
    <property type="entry name" value="RECOMBINATION PROTEIN RECR"/>
    <property type="match status" value="1"/>
</dbReference>
<keyword evidence="10" id="KW-1185">Reference proteome</keyword>
<comment type="caution">
    <text evidence="9">The sequence shown here is derived from an EMBL/GenBank/DDBJ whole genome shotgun (WGS) entry which is preliminary data.</text>
</comment>
<evidence type="ECO:0000256" key="3">
    <source>
        <dbReference type="ARBA" id="ARBA00022771"/>
    </source>
</evidence>
<dbReference type="GO" id="GO:0008270">
    <property type="term" value="F:zinc ion binding"/>
    <property type="evidence" value="ECO:0007669"/>
    <property type="project" value="UniProtKB-KW"/>
</dbReference>
<dbReference type="GO" id="GO:0006310">
    <property type="term" value="P:DNA recombination"/>
    <property type="evidence" value="ECO:0007669"/>
    <property type="project" value="UniProtKB-UniRule"/>
</dbReference>
<feature type="domain" description="Toprim" evidence="8">
    <location>
        <begin position="82"/>
        <end position="177"/>
    </location>
</feature>
<evidence type="ECO:0000259" key="8">
    <source>
        <dbReference type="PROSITE" id="PS50880"/>
    </source>
</evidence>
<dbReference type="Proteomes" id="UP000249377">
    <property type="component" value="Unassembled WGS sequence"/>
</dbReference>
<accession>A0A328UM56</accession>
<reference evidence="9 10" key="1">
    <citation type="submission" date="2018-06" db="EMBL/GenBank/DDBJ databases">
        <title>Noncontiguous genome sequence of Ruminococcaceae bacterium ASD2818.</title>
        <authorList>
            <person name="Chaplin A.V."/>
            <person name="Sokolova S.R."/>
            <person name="Kochetkova T.O."/>
            <person name="Goltsov A.Y."/>
            <person name="Trofimov D.Y."/>
            <person name="Efimov B.A."/>
        </authorList>
    </citation>
    <scope>NUCLEOTIDE SEQUENCE [LARGE SCALE GENOMIC DNA]</scope>
    <source>
        <strain evidence="9 10">ASD2818</strain>
    </source>
</reference>
<keyword evidence="6 7" id="KW-0234">DNA repair</keyword>
<evidence type="ECO:0000256" key="4">
    <source>
        <dbReference type="ARBA" id="ARBA00022833"/>
    </source>
</evidence>
<evidence type="ECO:0000256" key="1">
    <source>
        <dbReference type="ARBA" id="ARBA00022723"/>
    </source>
</evidence>
<dbReference type="Pfam" id="PF21175">
    <property type="entry name" value="RecR_C"/>
    <property type="match status" value="1"/>
</dbReference>
<evidence type="ECO:0000313" key="10">
    <source>
        <dbReference type="Proteomes" id="UP000249377"/>
    </source>
</evidence>
<comment type="function">
    <text evidence="7">May play a role in DNA repair. It seems to be involved in an RecBC-independent recombinational process of DNA repair. It may act with RecF and RecO.</text>
</comment>
<dbReference type="SUPFAM" id="SSF111304">
    <property type="entry name" value="Recombination protein RecR"/>
    <property type="match status" value="1"/>
</dbReference>
<keyword evidence="5 7" id="KW-0233">DNA recombination</keyword>
<evidence type="ECO:0000313" key="9">
    <source>
        <dbReference type="EMBL" id="RAQ30573.1"/>
    </source>
</evidence>
<protein>
    <recommendedName>
        <fullName evidence="7">Recombination protein RecR</fullName>
    </recommendedName>
</protein>
<dbReference type="RefSeq" id="WP_112331768.1">
    <property type="nucleotide sequence ID" value="NZ_JADPHD010000001.1"/>
</dbReference>
<dbReference type="Pfam" id="PF21176">
    <property type="entry name" value="RecR_HhH"/>
    <property type="match status" value="1"/>
</dbReference>
<keyword evidence="1 7" id="KW-0479">Metal-binding</keyword>
<evidence type="ECO:0000256" key="2">
    <source>
        <dbReference type="ARBA" id="ARBA00022763"/>
    </source>
</evidence>
<dbReference type="InterPro" id="IPR034137">
    <property type="entry name" value="TOPRIM_RecR"/>
</dbReference>
<dbReference type="HAMAP" id="MF_00017">
    <property type="entry name" value="RecR"/>
    <property type="match status" value="1"/>
</dbReference>
<dbReference type="SMART" id="SM00493">
    <property type="entry name" value="TOPRIM"/>
    <property type="match status" value="1"/>
</dbReference>
<dbReference type="PANTHER" id="PTHR30446:SF0">
    <property type="entry name" value="RECOMBINATION PROTEIN RECR"/>
    <property type="match status" value="1"/>
</dbReference>
<keyword evidence="3 7" id="KW-0863">Zinc-finger</keyword>
<dbReference type="NCBIfam" id="TIGR00615">
    <property type="entry name" value="recR"/>
    <property type="match status" value="1"/>
</dbReference>
<evidence type="ECO:0000256" key="7">
    <source>
        <dbReference type="HAMAP-Rule" id="MF_00017"/>
    </source>
</evidence>
<evidence type="ECO:0000256" key="5">
    <source>
        <dbReference type="ARBA" id="ARBA00023172"/>
    </source>
</evidence>
<dbReference type="InterPro" id="IPR006171">
    <property type="entry name" value="TOPRIM_dom"/>
</dbReference>
<comment type="similarity">
    <text evidence="7">Belongs to the RecR family.</text>
</comment>
<dbReference type="Gene3D" id="1.10.8.420">
    <property type="entry name" value="RecR Domain 1"/>
    <property type="match status" value="1"/>
</dbReference>
<proteinExistence type="inferred from homology"/>
<dbReference type="AlphaFoldDB" id="A0A328UM56"/>
<name>A0A328UM56_9FIRM</name>
<dbReference type="Gene3D" id="3.30.60.80">
    <property type="match status" value="1"/>
</dbReference>
<dbReference type="InterPro" id="IPR023627">
    <property type="entry name" value="Rcmb_RecR"/>
</dbReference>
<keyword evidence="2 7" id="KW-0227">DNA damage</keyword>
<dbReference type="CDD" id="cd01025">
    <property type="entry name" value="TOPRIM_recR"/>
    <property type="match status" value="1"/>
</dbReference>
<keyword evidence="4 7" id="KW-0862">Zinc</keyword>
<sequence length="200" mass="21924">MGTYNVAPLSRLVEQFEQLPGIGHKSAQRLAYHVLGLSQEGVQALTSAIQEAHDKIHYCKICCNLTDQELCPVCRNESRDKSIICVVEDPRDVTALERTQEFNATYHVLHGVISPLNGMGPDQLCIKELLARVHAGGVQEVIMATNPTVEGEATAMYISRLIKPLGVKVTRLAYGIPVGGDLEYADEVTLSRAIEGRNEL</sequence>
<dbReference type="InterPro" id="IPR015967">
    <property type="entry name" value="Rcmb_RecR_Znf"/>
</dbReference>
<dbReference type="InterPro" id="IPR000093">
    <property type="entry name" value="DNA_Rcmb_RecR"/>
</dbReference>
<feature type="zinc finger region" description="C4-type" evidence="7">
    <location>
        <begin position="59"/>
        <end position="74"/>
    </location>
</feature>